<dbReference type="PANTHER" id="PTHR31528">
    <property type="entry name" value="4-AMINO-5-HYDROXYMETHYL-2-METHYLPYRIMIDINE PHOSPHATE SYNTHASE THI11-RELATED"/>
    <property type="match status" value="1"/>
</dbReference>
<evidence type="ECO:0000256" key="9">
    <source>
        <dbReference type="ARBA" id="ARBA00023004"/>
    </source>
</evidence>
<sequence>MSNHLLPDCGITRRAFIAGAGAFLSVRAATAASELPVAVMQLGWVLGANQIGEIVAQHHGYFANEGLALEIAPGGPNNDGVSSVASGSADIGQVTSSPSLMLAISEDLPVRSFAVLTRRHPYAFFSLPERPIRRPVEFMGKRVGVPATGRVLVEAMLLKNGISRDRVEVITIGSDMTPLLNGQVDAVSGWVTDRAAINVLGSDVVTLELWNCGVHLYGMPYYAATTTIDTHPHLLEAFLRAAAKGWERVFHRPDEAVEILVSRFPSLSATDERAATGTLLRYVFDDQTLRGGFGTMSRARWQEQLDLYDTLGQFTNRVPGTEDIMTLRILDATAGSRPCLG</sequence>
<comment type="caution">
    <text evidence="13">The sequence shown here is derived from an EMBL/GenBank/DDBJ whole genome shotgun (WGS) entry which is preliminary data.</text>
</comment>
<name>A0ABX0JTV3_9PROT</name>
<dbReference type="InterPro" id="IPR006311">
    <property type="entry name" value="TAT_signal"/>
</dbReference>
<evidence type="ECO:0000256" key="6">
    <source>
        <dbReference type="ARBA" id="ARBA00022723"/>
    </source>
</evidence>
<dbReference type="EMBL" id="WOTB01000052">
    <property type="protein sequence ID" value="NHN86777.1"/>
    <property type="molecule type" value="Genomic_DNA"/>
</dbReference>
<keyword evidence="8" id="KW-0784">Thiamine biosynthesis</keyword>
<evidence type="ECO:0000256" key="3">
    <source>
        <dbReference type="ARBA" id="ARBA00009406"/>
    </source>
</evidence>
<dbReference type="InterPro" id="IPR027939">
    <property type="entry name" value="NMT1/THI5"/>
</dbReference>
<dbReference type="PROSITE" id="PS51318">
    <property type="entry name" value="TAT"/>
    <property type="match status" value="1"/>
</dbReference>
<evidence type="ECO:0000256" key="4">
    <source>
        <dbReference type="ARBA" id="ARBA00011738"/>
    </source>
</evidence>
<keyword evidence="5" id="KW-0808">Transferase</keyword>
<evidence type="ECO:0000256" key="1">
    <source>
        <dbReference type="ARBA" id="ARBA00003469"/>
    </source>
</evidence>
<dbReference type="SUPFAM" id="SSF53850">
    <property type="entry name" value="Periplasmic binding protein-like II"/>
    <property type="match status" value="1"/>
</dbReference>
<keyword evidence="7" id="KW-0663">Pyridoxal phosphate</keyword>
<evidence type="ECO:0000313" key="14">
    <source>
        <dbReference type="Proteomes" id="UP000635278"/>
    </source>
</evidence>
<protein>
    <recommendedName>
        <fullName evidence="10">Thiamine pyrimidine synthase</fullName>
    </recommendedName>
</protein>
<comment type="subunit">
    <text evidence="4">Homodimer.</text>
</comment>
<gene>
    <name evidence="13" type="ORF">GOB93_19455</name>
</gene>
<evidence type="ECO:0000259" key="12">
    <source>
        <dbReference type="Pfam" id="PF09084"/>
    </source>
</evidence>
<feature type="domain" description="SsuA/THI5-like" evidence="12">
    <location>
        <begin position="49"/>
        <end position="256"/>
    </location>
</feature>
<dbReference type="RefSeq" id="WP_173585093.1">
    <property type="nucleotide sequence ID" value="NZ_WOTB01000052.1"/>
</dbReference>
<keyword evidence="9" id="KW-0408">Iron</keyword>
<dbReference type="Gene3D" id="3.40.190.10">
    <property type="entry name" value="Periplasmic binding protein-like II"/>
    <property type="match status" value="2"/>
</dbReference>
<evidence type="ECO:0000256" key="5">
    <source>
        <dbReference type="ARBA" id="ARBA00022679"/>
    </source>
</evidence>
<comment type="catalytic activity">
    <reaction evidence="11">
        <text>N(6)-(pyridoxal phosphate)-L-lysyl-[4-amino-5-hydroxymethyl-2-methylpyrimidine phosphate synthase] + L-histidyl-[4-amino-5-hydroxymethyl-2-methylpyrimidine phosphate synthase] + 2 Fe(3+) + 4 H2O = L-lysyl-[4-amino-5-hydroxymethyl-2-methylpyrimidine phosphate synthase] + (2S)-2-amino-5-hydroxy-4-oxopentanoyl-[4-amino-5-hydroxymethyl-2-methylpyrimidine phosphate synthase] + 4-amino-2-methyl-5-(phosphooxymethyl)pyrimidine + 3-oxopropanoate + 2 Fe(2+) + 2 H(+)</text>
        <dbReference type="Rhea" id="RHEA:65756"/>
        <dbReference type="Rhea" id="RHEA-COMP:16892"/>
        <dbReference type="Rhea" id="RHEA-COMP:16893"/>
        <dbReference type="Rhea" id="RHEA-COMP:16894"/>
        <dbReference type="Rhea" id="RHEA-COMP:16895"/>
        <dbReference type="ChEBI" id="CHEBI:15377"/>
        <dbReference type="ChEBI" id="CHEBI:15378"/>
        <dbReference type="ChEBI" id="CHEBI:29033"/>
        <dbReference type="ChEBI" id="CHEBI:29034"/>
        <dbReference type="ChEBI" id="CHEBI:29969"/>
        <dbReference type="ChEBI" id="CHEBI:29979"/>
        <dbReference type="ChEBI" id="CHEBI:33190"/>
        <dbReference type="ChEBI" id="CHEBI:58354"/>
        <dbReference type="ChEBI" id="CHEBI:143915"/>
        <dbReference type="ChEBI" id="CHEBI:157692"/>
    </reaction>
    <physiologicalReaction direction="left-to-right" evidence="11">
        <dbReference type="Rhea" id="RHEA:65757"/>
    </physiologicalReaction>
</comment>
<dbReference type="InterPro" id="IPR015168">
    <property type="entry name" value="SsuA/THI5"/>
</dbReference>
<accession>A0ABX0JTV3</accession>
<dbReference type="PANTHER" id="PTHR31528:SF1">
    <property type="entry name" value="4-AMINO-5-HYDROXYMETHYL-2-METHYLPYRIMIDINE PHOSPHATE SYNTHASE THI11-RELATED"/>
    <property type="match status" value="1"/>
</dbReference>
<reference evidence="13 14" key="1">
    <citation type="journal article" date="2020" name="Int. J. Syst. Evol. Microbiol.">
        <title>Novel acetic acid bacteria from cider fermentations: Acetobacter conturbans sp. nov. and Acetobacter fallax sp. nov.</title>
        <authorList>
            <person name="Sombolestani A.S."/>
            <person name="Cleenwerck I."/>
            <person name="Cnockaert M."/>
            <person name="Borremans W."/>
            <person name="Wieme A.D."/>
            <person name="De Vuyst L."/>
            <person name="Vandamme P."/>
        </authorList>
    </citation>
    <scope>NUCLEOTIDE SEQUENCE [LARGE SCALE GENOMIC DNA]</scope>
    <source>
        <strain evidence="13 14">LMG 30640</strain>
    </source>
</reference>
<evidence type="ECO:0000256" key="11">
    <source>
        <dbReference type="ARBA" id="ARBA00048179"/>
    </source>
</evidence>
<comment type="function">
    <text evidence="1">Responsible for the formation of the pyrimidine heterocycle in the thiamine biosynthesis pathway. Catalyzes the formation of hydroxymethylpyrimidine phosphate (HMP-P) from histidine and pyridoxal phosphate (PLP). The protein uses PLP and the active site histidine to form HMP-P, generating an inactive enzyme. The enzyme can only undergo a single turnover, which suggests it is a suicide enzyme.</text>
</comment>
<comment type="similarity">
    <text evidence="3">Belongs to the NMT1/THI5 family.</text>
</comment>
<evidence type="ECO:0000256" key="10">
    <source>
        <dbReference type="ARBA" id="ARBA00033171"/>
    </source>
</evidence>
<dbReference type="Pfam" id="PF09084">
    <property type="entry name" value="NMT1"/>
    <property type="match status" value="1"/>
</dbReference>
<comment type="pathway">
    <text evidence="2">Cofactor biosynthesis; thiamine diphosphate biosynthesis.</text>
</comment>
<evidence type="ECO:0000256" key="2">
    <source>
        <dbReference type="ARBA" id="ARBA00004948"/>
    </source>
</evidence>
<organism evidence="13 14">
    <name type="scientific">Acetobacter musti</name>
    <dbReference type="NCBI Taxonomy" id="864732"/>
    <lineage>
        <taxon>Bacteria</taxon>
        <taxon>Pseudomonadati</taxon>
        <taxon>Pseudomonadota</taxon>
        <taxon>Alphaproteobacteria</taxon>
        <taxon>Acetobacterales</taxon>
        <taxon>Acetobacteraceae</taxon>
        <taxon>Acetobacter</taxon>
    </lineage>
</organism>
<dbReference type="Proteomes" id="UP000635278">
    <property type="component" value="Unassembled WGS sequence"/>
</dbReference>
<evidence type="ECO:0000313" key="13">
    <source>
        <dbReference type="EMBL" id="NHN86777.1"/>
    </source>
</evidence>
<keyword evidence="6" id="KW-0479">Metal-binding</keyword>
<evidence type="ECO:0000256" key="8">
    <source>
        <dbReference type="ARBA" id="ARBA00022977"/>
    </source>
</evidence>
<keyword evidence="14" id="KW-1185">Reference proteome</keyword>
<proteinExistence type="inferred from homology"/>
<evidence type="ECO:0000256" key="7">
    <source>
        <dbReference type="ARBA" id="ARBA00022898"/>
    </source>
</evidence>